<protein>
    <recommendedName>
        <fullName evidence="3">SigF-like NTF2-like domain-containing protein</fullName>
    </recommendedName>
</protein>
<name>A0A1J7JRW4_9PEZI</name>
<keyword evidence="2" id="KW-0472">Membrane</keyword>
<evidence type="ECO:0000313" key="4">
    <source>
        <dbReference type="EMBL" id="OIW32108.1"/>
    </source>
</evidence>
<sequence length="462" mass="49593">MEDPVKDIEGVVRSLTQGSPNEQAAALNRYFVPNAEFVHPFCRVPPFQDVSLPLLGQTNSRQLLLAVLRWYRILSPRIDLQVNSVLFDPSNNRLYVDINQRFAFWFLPLAVANVNLVSRLSLVQAGGGGYGHGHSHSHASSRRQLTAAGDGWTTVTDDHHHGGQQNLARVIRNGESPSFAAVAASSDGPLLAGGGHHQSDGEGGGGYLIAKQEDLYQVNEFVKFVAPFGVGDALVSAWHLFATAMCVVGAAALFPFVWVLTNRGEGGNVMPPVERGDDGRVVFDGVGAEWAGRAFSPLSSIGSSAVRGVVVNLQANVGPLVEKGEALASNAQKRARGVINDVQARQEALVGTAQEKATRLADKAQHRAKGVIHEVQSREDALVGAAQQKARGLADTVQQKTEGFVQTAQEKGETLLDAAQKKEVELVRGAQAKEEQLVGNLQSSEERAAENTKQWWAANKKG</sequence>
<evidence type="ECO:0000256" key="2">
    <source>
        <dbReference type="SAM" id="Phobius"/>
    </source>
</evidence>
<dbReference type="STRING" id="1408157.A0A1J7JRW4"/>
<evidence type="ECO:0000259" key="3">
    <source>
        <dbReference type="Pfam" id="PF24840"/>
    </source>
</evidence>
<evidence type="ECO:0000313" key="5">
    <source>
        <dbReference type="Proteomes" id="UP000182658"/>
    </source>
</evidence>
<dbReference type="PANTHER" id="PTHR35393">
    <property type="entry name" value="CHROMOSOME 1, WHOLE GENOME SHOTGUN SEQUENCE"/>
    <property type="match status" value="1"/>
</dbReference>
<dbReference type="Proteomes" id="UP000182658">
    <property type="component" value="Unassembled WGS sequence"/>
</dbReference>
<keyword evidence="2" id="KW-1133">Transmembrane helix</keyword>
<dbReference type="AlphaFoldDB" id="A0A1J7JRW4"/>
<keyword evidence="2" id="KW-0812">Transmembrane</keyword>
<dbReference type="InterPro" id="IPR057514">
    <property type="entry name" value="NTF2_SigF"/>
</dbReference>
<gene>
    <name evidence="4" type="ORF">CONLIGDRAFT_712505</name>
</gene>
<proteinExistence type="predicted"/>
<dbReference type="PANTHER" id="PTHR35393:SF1">
    <property type="entry name" value="SNOAL-LIKE DOMAIN-CONTAINING PROTEIN"/>
    <property type="match status" value="1"/>
</dbReference>
<keyword evidence="5" id="KW-1185">Reference proteome</keyword>
<dbReference type="Pfam" id="PF24840">
    <property type="entry name" value="NTF2_SigF"/>
    <property type="match status" value="1"/>
</dbReference>
<dbReference type="EMBL" id="KV875095">
    <property type="protein sequence ID" value="OIW32108.1"/>
    <property type="molecule type" value="Genomic_DNA"/>
</dbReference>
<reference evidence="4 5" key="1">
    <citation type="submission" date="2016-10" db="EMBL/GenBank/DDBJ databases">
        <title>Draft genome sequence of Coniochaeta ligniaria NRRL30616, a lignocellulolytic fungus for bioabatement of inhibitors in plant biomass hydrolysates.</title>
        <authorList>
            <consortium name="DOE Joint Genome Institute"/>
            <person name="Jimenez D.J."/>
            <person name="Hector R.E."/>
            <person name="Riley R."/>
            <person name="Sun H."/>
            <person name="Grigoriev I.V."/>
            <person name="Van Elsas J.D."/>
            <person name="Nichols N.N."/>
        </authorList>
    </citation>
    <scope>NUCLEOTIDE SEQUENCE [LARGE SCALE GENOMIC DNA]</scope>
    <source>
        <strain evidence="4 5">NRRL 30616</strain>
    </source>
</reference>
<feature type="domain" description="SigF-like NTF2-like" evidence="3">
    <location>
        <begin position="1"/>
        <end position="127"/>
    </location>
</feature>
<dbReference type="OrthoDB" id="2344312at2759"/>
<dbReference type="InParanoid" id="A0A1J7JRW4"/>
<accession>A0A1J7JRW4</accession>
<feature type="region of interest" description="Disordered" evidence="1">
    <location>
        <begin position="438"/>
        <end position="462"/>
    </location>
</feature>
<evidence type="ECO:0000256" key="1">
    <source>
        <dbReference type="SAM" id="MobiDB-lite"/>
    </source>
</evidence>
<feature type="transmembrane region" description="Helical" evidence="2">
    <location>
        <begin position="237"/>
        <end position="260"/>
    </location>
</feature>
<organism evidence="4 5">
    <name type="scientific">Coniochaeta ligniaria NRRL 30616</name>
    <dbReference type="NCBI Taxonomy" id="1408157"/>
    <lineage>
        <taxon>Eukaryota</taxon>
        <taxon>Fungi</taxon>
        <taxon>Dikarya</taxon>
        <taxon>Ascomycota</taxon>
        <taxon>Pezizomycotina</taxon>
        <taxon>Sordariomycetes</taxon>
        <taxon>Sordariomycetidae</taxon>
        <taxon>Coniochaetales</taxon>
        <taxon>Coniochaetaceae</taxon>
        <taxon>Coniochaeta</taxon>
    </lineage>
</organism>